<sequence>MLGLAGGNFWQGAVTGLVVSGLNHAMHKMQEKSMLDKAIRKGGYGKILDDDPYLNWSNEEIGEFASKVFPDLYESANCPSFEKQTMIGGNSDIAGQAQALRSGTEGNYTIRSLGKILIRSNVLNSIRQLGSVVGHELNHMTDYINGAYAGWINQYKLVKGKAYSEVKAYGWEQSMGSPYFNSQMYNHNLNLTK</sequence>
<evidence type="ECO:0000313" key="2">
    <source>
        <dbReference type="Proteomes" id="UP000316371"/>
    </source>
</evidence>
<accession>A0A553DW66</accession>
<protein>
    <submittedName>
        <fullName evidence="1">Uncharacterized protein</fullName>
    </submittedName>
</protein>
<evidence type="ECO:0000313" key="1">
    <source>
        <dbReference type="EMBL" id="TRX37021.1"/>
    </source>
</evidence>
<dbReference type="AlphaFoldDB" id="A0A553DW66"/>
<dbReference type="OrthoDB" id="1367458at2"/>
<proteinExistence type="predicted"/>
<dbReference type="Proteomes" id="UP000316371">
    <property type="component" value="Unassembled WGS sequence"/>
</dbReference>
<keyword evidence="2" id="KW-1185">Reference proteome</keyword>
<name>A0A553DW66_9FLAO</name>
<dbReference type="RefSeq" id="WP_144257103.1">
    <property type="nucleotide sequence ID" value="NZ_VJZT01000014.1"/>
</dbReference>
<reference evidence="1 2" key="1">
    <citation type="submission" date="2019-07" db="EMBL/GenBank/DDBJ databases">
        <title>Novel species of Flavobacterium.</title>
        <authorList>
            <person name="Liu Q."/>
            <person name="Xin Y.-H."/>
        </authorList>
    </citation>
    <scope>NUCLEOTIDE SEQUENCE [LARGE SCALE GENOMIC DNA]</scope>
    <source>
        <strain evidence="1 2">LB1R34</strain>
    </source>
</reference>
<gene>
    <name evidence="1" type="ORF">FNW21_12560</name>
</gene>
<organism evidence="1 2">
    <name type="scientific">Flavobacterium restrictum</name>
    <dbReference type="NCBI Taxonomy" id="2594428"/>
    <lineage>
        <taxon>Bacteria</taxon>
        <taxon>Pseudomonadati</taxon>
        <taxon>Bacteroidota</taxon>
        <taxon>Flavobacteriia</taxon>
        <taxon>Flavobacteriales</taxon>
        <taxon>Flavobacteriaceae</taxon>
        <taxon>Flavobacterium</taxon>
    </lineage>
</organism>
<dbReference type="EMBL" id="VJZT01000014">
    <property type="protein sequence ID" value="TRX37021.1"/>
    <property type="molecule type" value="Genomic_DNA"/>
</dbReference>
<comment type="caution">
    <text evidence="1">The sequence shown here is derived from an EMBL/GenBank/DDBJ whole genome shotgun (WGS) entry which is preliminary data.</text>
</comment>